<dbReference type="OrthoDB" id="410385at2759"/>
<keyword evidence="2" id="KW-1185">Reference proteome</keyword>
<reference evidence="1" key="1">
    <citation type="submission" date="2021-02" db="EMBL/GenBank/DDBJ databases">
        <authorList>
            <person name="Dougan E. K."/>
            <person name="Rhodes N."/>
            <person name="Thang M."/>
            <person name="Chan C."/>
        </authorList>
    </citation>
    <scope>NUCLEOTIDE SEQUENCE</scope>
</reference>
<name>A0A813C119_9DINO</name>
<feature type="non-terminal residue" evidence="1">
    <location>
        <position position="347"/>
    </location>
</feature>
<dbReference type="EMBL" id="CAJNJA010080558">
    <property type="protein sequence ID" value="CAE7927972.1"/>
    <property type="molecule type" value="Genomic_DNA"/>
</dbReference>
<evidence type="ECO:0000313" key="2">
    <source>
        <dbReference type="Proteomes" id="UP000601435"/>
    </source>
</evidence>
<dbReference type="Proteomes" id="UP000601435">
    <property type="component" value="Unassembled WGS sequence"/>
</dbReference>
<sequence>AVWRRRELLSKPPQKLSEEELAILNDETEAEVKMGFLEGPFHTEQEVTERLGTEEWSPSQRFLLLQGEDKKPRVIDNLRDSGVNASFGSTSLLQMHDIDFVMSLAMFISRVWKDQEKVRVQLRDGTVLEGHWNAASRDLVTSVYVDDYPTFELLPLAANASNVFSRLLTALGWVHATEGKKAVDFSSQWVALGAAFDFSKLHQGELTVSNKEGRLERIATMAQKLPAGDCDVKQVATSLHGLLNFASGFVLGSALKPISRAYSRMNARKGFVFIDNNSALATLVKRSSQSEAMFRLVAVISSMDAVFPFGAWYERVPSKSNPSDLPSRGEAGLLCQRFGAENDGEFE</sequence>
<accession>A0A813C119</accession>
<proteinExistence type="predicted"/>
<dbReference type="AlphaFoldDB" id="A0A813C119"/>
<evidence type="ECO:0000313" key="1">
    <source>
        <dbReference type="EMBL" id="CAE7927972.1"/>
    </source>
</evidence>
<comment type="caution">
    <text evidence="1">The sequence shown here is derived from an EMBL/GenBank/DDBJ whole genome shotgun (WGS) entry which is preliminary data.</text>
</comment>
<protein>
    <submittedName>
        <fullName evidence="1">Uncharacterized protein</fullName>
    </submittedName>
</protein>
<gene>
    <name evidence="1" type="ORF">SNEC2469_LOCUS32178</name>
</gene>
<organism evidence="1 2">
    <name type="scientific">Symbiodinium necroappetens</name>
    <dbReference type="NCBI Taxonomy" id="1628268"/>
    <lineage>
        <taxon>Eukaryota</taxon>
        <taxon>Sar</taxon>
        <taxon>Alveolata</taxon>
        <taxon>Dinophyceae</taxon>
        <taxon>Suessiales</taxon>
        <taxon>Symbiodiniaceae</taxon>
        <taxon>Symbiodinium</taxon>
    </lineage>
</organism>
<feature type="non-terminal residue" evidence="1">
    <location>
        <position position="1"/>
    </location>
</feature>